<evidence type="ECO:0000313" key="8">
    <source>
        <dbReference type="Proteomes" id="UP000004067"/>
    </source>
</evidence>
<comment type="function">
    <text evidence="1">This subunit may be involved in monitoring complementarity of crRNA and target RNA.</text>
</comment>
<dbReference type="OrthoDB" id="1862673at2"/>
<dbReference type="InterPro" id="IPR010149">
    <property type="entry name" value="CRISPR-assoc_prot_Csm2_III-A"/>
</dbReference>
<proteinExistence type="inferred from homology"/>
<gene>
    <name evidence="7" type="primary">csm2</name>
    <name evidence="7" type="ORF">HMPREF9081_0265</name>
</gene>
<name>F5RJ30_9FIRM</name>
<evidence type="ECO:0000256" key="6">
    <source>
        <dbReference type="ARBA" id="ARBA00031723"/>
    </source>
</evidence>
<keyword evidence="5" id="KW-0051">Antiviral defense</keyword>
<dbReference type="Proteomes" id="UP000004067">
    <property type="component" value="Unassembled WGS sequence"/>
</dbReference>
<organism evidence="7 8">
    <name type="scientific">Centipeda periodontii DSM 2778</name>
    <dbReference type="NCBI Taxonomy" id="888060"/>
    <lineage>
        <taxon>Bacteria</taxon>
        <taxon>Bacillati</taxon>
        <taxon>Bacillota</taxon>
        <taxon>Negativicutes</taxon>
        <taxon>Selenomonadales</taxon>
        <taxon>Selenomonadaceae</taxon>
        <taxon>Centipeda</taxon>
    </lineage>
</organism>
<keyword evidence="8" id="KW-1185">Reference proteome</keyword>
<accession>F5RJ30</accession>
<evidence type="ECO:0000256" key="5">
    <source>
        <dbReference type="ARBA" id="ARBA00023118"/>
    </source>
</evidence>
<evidence type="ECO:0000313" key="7">
    <source>
        <dbReference type="EMBL" id="EGK62261.1"/>
    </source>
</evidence>
<dbReference type="EMBL" id="AFHQ01000005">
    <property type="protein sequence ID" value="EGK62261.1"/>
    <property type="molecule type" value="Genomic_DNA"/>
</dbReference>
<evidence type="ECO:0000256" key="2">
    <source>
        <dbReference type="ARBA" id="ARBA00006896"/>
    </source>
</evidence>
<dbReference type="CDD" id="cd09647">
    <property type="entry name" value="Csm2_III-A"/>
    <property type="match status" value="1"/>
</dbReference>
<dbReference type="STRING" id="888060.HMPREF9081_0265"/>
<evidence type="ECO:0000256" key="3">
    <source>
        <dbReference type="ARBA" id="ARBA00016118"/>
    </source>
</evidence>
<dbReference type="GO" id="GO:0003723">
    <property type="term" value="F:RNA binding"/>
    <property type="evidence" value="ECO:0007669"/>
    <property type="project" value="UniProtKB-KW"/>
</dbReference>
<dbReference type="AlphaFoldDB" id="F5RJ30"/>
<comment type="caution">
    <text evidence="7">The sequence shown here is derived from an EMBL/GenBank/DDBJ whole genome shotgun (WGS) entry which is preliminary data.</text>
</comment>
<dbReference type="eggNOG" id="COG1421">
    <property type="taxonomic scope" value="Bacteria"/>
</dbReference>
<protein>
    <recommendedName>
        <fullName evidence="3">CRISPR system Cms protein Csm2</fullName>
    </recommendedName>
    <alternativeName>
        <fullName evidence="6">CRISPR type III A-associated protein Csm2</fullName>
    </alternativeName>
</protein>
<reference evidence="7 8" key="1">
    <citation type="submission" date="2011-04" db="EMBL/GenBank/DDBJ databases">
        <authorList>
            <person name="Muzny D."/>
            <person name="Qin X."/>
            <person name="Deng J."/>
            <person name="Jiang H."/>
            <person name="Liu Y."/>
            <person name="Qu J."/>
            <person name="Song X.-Z."/>
            <person name="Zhang L."/>
            <person name="Thornton R."/>
            <person name="Coyle M."/>
            <person name="Francisco L."/>
            <person name="Jackson L."/>
            <person name="Javaid M."/>
            <person name="Korchina V."/>
            <person name="Kovar C."/>
            <person name="Mata R."/>
            <person name="Mathew T."/>
            <person name="Ngo R."/>
            <person name="Nguyen L."/>
            <person name="Nguyen N."/>
            <person name="Okwuonu G."/>
            <person name="Ongeri F."/>
            <person name="Pham C."/>
            <person name="Simmons D."/>
            <person name="Wilczek-Boney K."/>
            <person name="Hale W."/>
            <person name="Jakkamsetti A."/>
            <person name="Pham P."/>
            <person name="Ruth R."/>
            <person name="San Lucas F."/>
            <person name="Warren J."/>
            <person name="Zhang J."/>
            <person name="Zhao Z."/>
            <person name="Zhou C."/>
            <person name="Zhu D."/>
            <person name="Lee S."/>
            <person name="Bess C."/>
            <person name="Blankenburg K."/>
            <person name="Forbes L."/>
            <person name="Fu Q."/>
            <person name="Gubbala S."/>
            <person name="Hirani K."/>
            <person name="Jayaseelan J.C."/>
            <person name="Lara F."/>
            <person name="Munidasa M."/>
            <person name="Palculict T."/>
            <person name="Patil S."/>
            <person name="Pu L.-L."/>
            <person name="Saada N."/>
            <person name="Tang L."/>
            <person name="Weissenberger G."/>
            <person name="Zhu Y."/>
            <person name="Hemphill L."/>
            <person name="Shang Y."/>
            <person name="Youmans B."/>
            <person name="Ayvaz T."/>
            <person name="Ross M."/>
            <person name="Santibanez J."/>
            <person name="Aqrawi P."/>
            <person name="Gross S."/>
            <person name="Joshi V."/>
            <person name="Fowler G."/>
            <person name="Nazareth L."/>
            <person name="Reid J."/>
            <person name="Worley K."/>
            <person name="Petrosino J."/>
            <person name="Highlander S."/>
            <person name="Gibbs R."/>
        </authorList>
    </citation>
    <scope>NUCLEOTIDE SEQUENCE [LARGE SCALE GENOMIC DNA]</scope>
    <source>
        <strain evidence="7 8">DSM 2778</strain>
    </source>
</reference>
<dbReference type="GO" id="GO:0051607">
    <property type="term" value="P:defense response to virus"/>
    <property type="evidence" value="ECO:0007669"/>
    <property type="project" value="UniProtKB-KW"/>
</dbReference>
<keyword evidence="4" id="KW-0694">RNA-binding</keyword>
<comment type="similarity">
    <text evidence="2">Belongs to the CRISPR-associated Csm2 family.</text>
</comment>
<dbReference type="NCBIfam" id="TIGR01870">
    <property type="entry name" value="cas_TM1810_Csm2"/>
    <property type="match status" value="1"/>
</dbReference>
<dbReference type="HOGENOM" id="CLU_131491_1_0_9"/>
<sequence>MAETSGVRDIAREAENVIVRLAKEGNGRLFLTTSQIRKFLAAVNALTNKITVYRAQNDGATALTEALASEVKYLKVKLAYQVGRNPRAVRPFVETARLTEWIDGIGTNIRAYEDFAHYVEALVAYHKYHGGRD</sequence>
<evidence type="ECO:0000256" key="4">
    <source>
        <dbReference type="ARBA" id="ARBA00022884"/>
    </source>
</evidence>
<dbReference type="Pfam" id="PF03750">
    <property type="entry name" value="Csm2_III-A"/>
    <property type="match status" value="1"/>
</dbReference>
<dbReference type="RefSeq" id="WP_006305075.1">
    <property type="nucleotide sequence ID" value="NZ_GL892076.1"/>
</dbReference>
<evidence type="ECO:0000256" key="1">
    <source>
        <dbReference type="ARBA" id="ARBA00003640"/>
    </source>
</evidence>